<dbReference type="AlphaFoldDB" id="A0ABD4ABW2"/>
<evidence type="ECO:0000256" key="1">
    <source>
        <dbReference type="ARBA" id="ARBA00023125"/>
    </source>
</evidence>
<dbReference type="PROSITE" id="PS50977">
    <property type="entry name" value="HTH_TETR_2"/>
    <property type="match status" value="1"/>
</dbReference>
<dbReference type="InterPro" id="IPR009057">
    <property type="entry name" value="Homeodomain-like_sf"/>
</dbReference>
<evidence type="ECO:0000313" key="4">
    <source>
        <dbReference type="EMBL" id="KJY52794.1"/>
    </source>
</evidence>
<dbReference type="Gene3D" id="1.10.357.10">
    <property type="entry name" value="Tetracycline Repressor, domain 2"/>
    <property type="match status" value="1"/>
</dbReference>
<dbReference type="PANTHER" id="PTHR43479:SF11">
    <property type="entry name" value="ACREF_ENVCD OPERON REPRESSOR-RELATED"/>
    <property type="match status" value="1"/>
</dbReference>
<dbReference type="Pfam" id="PF00440">
    <property type="entry name" value="TetR_N"/>
    <property type="match status" value="1"/>
</dbReference>
<reference evidence="4 5" key="1">
    <citation type="submission" date="2014-12" db="EMBL/GenBank/DDBJ databases">
        <title>Comparative genomics of the lactic acid bacteria isolated from the honey bee gut.</title>
        <authorList>
            <person name="Ellegaard K.M."/>
            <person name="Tamarit D."/>
            <person name="Javelind E."/>
            <person name="Olofsson T."/>
            <person name="Andersson S.G."/>
            <person name="Vasquez A."/>
        </authorList>
    </citation>
    <scope>NUCLEOTIDE SEQUENCE [LARGE SCALE GENOMIC DNA]</scope>
    <source>
        <strain evidence="4 5">Bma6</strain>
    </source>
</reference>
<dbReference type="SUPFAM" id="SSF46689">
    <property type="entry name" value="Homeodomain-like"/>
    <property type="match status" value="1"/>
</dbReference>
<gene>
    <name evidence="4" type="ORF">JF68_12450</name>
</gene>
<organism evidence="4 5">
    <name type="scientific">Bifidobacterium coryneforme</name>
    <dbReference type="NCBI Taxonomy" id="1687"/>
    <lineage>
        <taxon>Bacteria</taxon>
        <taxon>Bacillati</taxon>
        <taxon>Actinomycetota</taxon>
        <taxon>Actinomycetes</taxon>
        <taxon>Bifidobacteriales</taxon>
        <taxon>Bifidobacteriaceae</taxon>
        <taxon>Bifidobacterium</taxon>
    </lineage>
</organism>
<proteinExistence type="predicted"/>
<accession>A0ABD4ABW2</accession>
<name>A0ABD4ABW2_9BIFI</name>
<evidence type="ECO:0000313" key="5">
    <source>
        <dbReference type="Proteomes" id="UP000033652"/>
    </source>
</evidence>
<dbReference type="InterPro" id="IPR001647">
    <property type="entry name" value="HTH_TetR"/>
</dbReference>
<dbReference type="RefSeq" id="WP_156149508.1">
    <property type="nucleotide sequence ID" value="NZ_KQ033865.1"/>
</dbReference>
<sequence length="228" mass="25643">MDKRNKARIDRRREFVETAMRLFTQKGVTSTSLRDIIKAMNDGKGVGMSVFYYYFESKDDLVNACLSTYFDRQAQDAIEILDDPSLDVQDVLDGVAIPLIAGIQKLSEAFADNENWYNYLGSNANLVNGFMMKIISHLAQALSRWLEQGKLPRTVLTDAIDTETLAWLISDGMSSVIDNRKMALDTSNEDEMYAVLFEGAVAFLSQLLGRPLKMPQAITSLRDMTARC</sequence>
<dbReference type="GO" id="GO:0003677">
    <property type="term" value="F:DNA binding"/>
    <property type="evidence" value="ECO:0007669"/>
    <property type="project" value="UniProtKB-UniRule"/>
</dbReference>
<protein>
    <submittedName>
        <fullName evidence="4">TetR family transcriptional regulator</fullName>
    </submittedName>
</protein>
<dbReference type="Proteomes" id="UP000033652">
    <property type="component" value="Unassembled WGS sequence"/>
</dbReference>
<comment type="caution">
    <text evidence="4">The sequence shown here is derived from an EMBL/GenBank/DDBJ whole genome shotgun (WGS) entry which is preliminary data.</text>
</comment>
<keyword evidence="1 2" id="KW-0238">DNA-binding</keyword>
<feature type="DNA-binding region" description="H-T-H motif" evidence="2">
    <location>
        <begin position="36"/>
        <end position="55"/>
    </location>
</feature>
<evidence type="ECO:0000259" key="3">
    <source>
        <dbReference type="PROSITE" id="PS50977"/>
    </source>
</evidence>
<dbReference type="InterPro" id="IPR050624">
    <property type="entry name" value="HTH-type_Tx_Regulator"/>
</dbReference>
<feature type="domain" description="HTH tetR-type" evidence="3">
    <location>
        <begin position="9"/>
        <end position="73"/>
    </location>
</feature>
<dbReference type="PANTHER" id="PTHR43479">
    <property type="entry name" value="ACREF/ENVCD OPERON REPRESSOR-RELATED"/>
    <property type="match status" value="1"/>
</dbReference>
<dbReference type="EMBL" id="JXBX01000010">
    <property type="protein sequence ID" value="KJY52794.1"/>
    <property type="molecule type" value="Genomic_DNA"/>
</dbReference>
<evidence type="ECO:0000256" key="2">
    <source>
        <dbReference type="PROSITE-ProRule" id="PRU00335"/>
    </source>
</evidence>